<evidence type="ECO:0000313" key="2">
    <source>
        <dbReference type="EMBL" id="CCG80586.1"/>
    </source>
</evidence>
<organism evidence="2 3">
    <name type="scientific">Taphrina deformans (strain PYCC 5710 / ATCC 11124 / CBS 356.35 / IMI 108563 / JCM 9778 / NBRC 8474)</name>
    <name type="common">Peach leaf curl fungus</name>
    <name type="synonym">Lalaria deformans</name>
    <dbReference type="NCBI Taxonomy" id="1097556"/>
    <lineage>
        <taxon>Eukaryota</taxon>
        <taxon>Fungi</taxon>
        <taxon>Dikarya</taxon>
        <taxon>Ascomycota</taxon>
        <taxon>Taphrinomycotina</taxon>
        <taxon>Taphrinomycetes</taxon>
        <taxon>Taphrinales</taxon>
        <taxon>Taphrinaceae</taxon>
        <taxon>Taphrina</taxon>
    </lineage>
</organism>
<gene>
    <name evidence="2" type="ORF">TAPDE_000101</name>
</gene>
<dbReference type="Proteomes" id="UP000013776">
    <property type="component" value="Unassembled WGS sequence"/>
</dbReference>
<feature type="signal peptide" evidence="1">
    <location>
        <begin position="1"/>
        <end position="25"/>
    </location>
</feature>
<name>R4X6Q4_TAPDE</name>
<keyword evidence="3" id="KW-1185">Reference proteome</keyword>
<comment type="caution">
    <text evidence="2">The sequence shown here is derived from an EMBL/GenBank/DDBJ whole genome shotgun (WGS) entry which is preliminary data.</text>
</comment>
<dbReference type="EMBL" id="CAHR02000003">
    <property type="protein sequence ID" value="CCG80586.1"/>
    <property type="molecule type" value="Genomic_DNA"/>
</dbReference>
<dbReference type="GO" id="GO:0006644">
    <property type="term" value="P:phospholipid metabolic process"/>
    <property type="evidence" value="ECO:0007669"/>
    <property type="project" value="InterPro"/>
</dbReference>
<dbReference type="InterPro" id="IPR036444">
    <property type="entry name" value="PLipase_A2_dom_sf"/>
</dbReference>
<protein>
    <submittedName>
        <fullName evidence="2">Uncharacterized protein</fullName>
    </submittedName>
</protein>
<proteinExistence type="predicted"/>
<dbReference type="VEuPathDB" id="FungiDB:TAPDE_000101"/>
<keyword evidence="1" id="KW-0732">Signal</keyword>
<dbReference type="GO" id="GO:0004623">
    <property type="term" value="F:phospholipase A2 activity"/>
    <property type="evidence" value="ECO:0007669"/>
    <property type="project" value="InterPro"/>
</dbReference>
<evidence type="ECO:0000313" key="3">
    <source>
        <dbReference type="Proteomes" id="UP000013776"/>
    </source>
</evidence>
<sequence length="597" mass="64585">MGHSYNLRLSLSLLSLLNLANFATADSSESTIPYLQSFVGTVGKTVPFDPYQFYGISATPQANAIPDKKVVFSPFDAQARQLFCTSPSGVQIGDKQIDSATLKQNAAFCTQFDDNKSIIGKIIGGAVAPIGKILSKSHAADAWVVKCTSLCTTDGHAQDWCSAICNMQANNDEGNSEPADPLLVSSCDSFKKNKFSGVLPTETARMHPRLKNTIFNDGQKCRAVIFLLQDYDWQKPLQQAESDCPAGSKPNTVNFAYNQCIVVDSAAPLSIRYFDGPSIAHTAEAIHAIAKYPEAILEIAGLMVAIPPIYGALLGVGEEALAVVLAKYKALFWWSGVSHDFCYHNGLTGHGTDKLACDKAFLSENLKVCKASGPSQDLGHSCEAWAELFYWILRFDLKSIFIPGYGRITLSFSQSSWDASNYGYNYRPVDVAGASAQDHPPVPVVKKSPPVNLPCDQTIGLKLTVLGQDKALSSVGLISLHFSNGETVGQFAIDKQAWHDGSVHTFTAGVSKKYTLLELQGLEAFVSMDFRTHGYDRLAFDLQISMKLDNLGNVQEVFNNQEVGHCGAGCVLGSCPTNACSYTSPTFSITAMKQAAR</sequence>
<evidence type="ECO:0000256" key="1">
    <source>
        <dbReference type="SAM" id="SignalP"/>
    </source>
</evidence>
<dbReference type="GO" id="GO:0050482">
    <property type="term" value="P:arachidonate secretion"/>
    <property type="evidence" value="ECO:0007669"/>
    <property type="project" value="InterPro"/>
</dbReference>
<reference evidence="2 3" key="1">
    <citation type="journal article" date="2013" name="MBio">
        <title>Genome sequencing of the plant pathogen Taphrina deformans, the causal agent of peach leaf curl.</title>
        <authorList>
            <person name="Cisse O.H."/>
            <person name="Almeida J.M.G.C.F."/>
            <person name="Fonseca A."/>
            <person name="Kumar A.A."/>
            <person name="Salojaervi J."/>
            <person name="Overmyer K."/>
            <person name="Hauser P.M."/>
            <person name="Pagni M."/>
        </authorList>
    </citation>
    <scope>NUCLEOTIDE SEQUENCE [LARGE SCALE GENOMIC DNA]</scope>
    <source>
        <strain evidence="3">PYCC 5710 / ATCC 11124 / CBS 356.35 / IMI 108563 / JCM 9778 / NBRC 8474</strain>
    </source>
</reference>
<accession>R4X6Q4</accession>
<dbReference type="Gene3D" id="1.20.90.10">
    <property type="entry name" value="Phospholipase A2 domain"/>
    <property type="match status" value="1"/>
</dbReference>
<dbReference type="AlphaFoldDB" id="R4X6Q4"/>
<feature type="chain" id="PRO_5004373175" evidence="1">
    <location>
        <begin position="26"/>
        <end position="597"/>
    </location>
</feature>